<name>A0A0D2B4H4_9PEZI</name>
<evidence type="ECO:0000313" key="3">
    <source>
        <dbReference type="Proteomes" id="UP000053259"/>
    </source>
</evidence>
<dbReference type="InParanoid" id="A0A0D2B4H4"/>
<evidence type="ECO:0000313" key="2">
    <source>
        <dbReference type="EMBL" id="KIW06129.1"/>
    </source>
</evidence>
<dbReference type="Gene3D" id="3.40.50.1110">
    <property type="entry name" value="SGNH hydrolase"/>
    <property type="match status" value="1"/>
</dbReference>
<evidence type="ECO:0008006" key="4">
    <source>
        <dbReference type="Google" id="ProtNLM"/>
    </source>
</evidence>
<accession>A0A0D2B4H4</accession>
<dbReference type="RefSeq" id="XP_016215998.1">
    <property type="nucleotide sequence ID" value="XM_016356475.1"/>
</dbReference>
<dbReference type="OrthoDB" id="1600564at2759"/>
<organism evidence="2 3">
    <name type="scientific">Verruconis gallopava</name>
    <dbReference type="NCBI Taxonomy" id="253628"/>
    <lineage>
        <taxon>Eukaryota</taxon>
        <taxon>Fungi</taxon>
        <taxon>Dikarya</taxon>
        <taxon>Ascomycota</taxon>
        <taxon>Pezizomycotina</taxon>
        <taxon>Dothideomycetes</taxon>
        <taxon>Pleosporomycetidae</taxon>
        <taxon>Venturiales</taxon>
        <taxon>Sympoventuriaceae</taxon>
        <taxon>Verruconis</taxon>
    </lineage>
</organism>
<evidence type="ECO:0000256" key="1">
    <source>
        <dbReference type="SAM" id="SignalP"/>
    </source>
</evidence>
<feature type="signal peptide" evidence="1">
    <location>
        <begin position="1"/>
        <end position="17"/>
    </location>
</feature>
<dbReference type="HOGENOM" id="CLU_1769515_0_0_1"/>
<dbReference type="InterPro" id="IPR036514">
    <property type="entry name" value="SGNH_hydro_sf"/>
</dbReference>
<protein>
    <recommendedName>
        <fullName evidence="4">SGNH hydrolase-type esterase domain-containing protein</fullName>
    </recommendedName>
</protein>
<sequence>MFHLLSRFLALVSSINATVVDSRKEWTKKSFRSLTTFGDSYTDESRLAYFASNRGTAPPQGWAEPLNSHTSTRGCVWPRYLSWCSGLNVYNIRSYLLSGCLCSKESLARSEWCRLPKCRYATDHSAWRRHSAISRCPELPAGCVLNR</sequence>
<dbReference type="STRING" id="253628.A0A0D2B4H4"/>
<dbReference type="GeneID" id="27311267"/>
<dbReference type="AlphaFoldDB" id="A0A0D2B4H4"/>
<dbReference type="Proteomes" id="UP000053259">
    <property type="component" value="Unassembled WGS sequence"/>
</dbReference>
<proteinExistence type="predicted"/>
<gene>
    <name evidence="2" type="ORF">PV09_03294</name>
</gene>
<dbReference type="EMBL" id="KN847536">
    <property type="protein sequence ID" value="KIW06129.1"/>
    <property type="molecule type" value="Genomic_DNA"/>
</dbReference>
<reference evidence="2 3" key="1">
    <citation type="submission" date="2015-01" db="EMBL/GenBank/DDBJ databases">
        <title>The Genome Sequence of Ochroconis gallopava CBS43764.</title>
        <authorList>
            <consortium name="The Broad Institute Genomics Platform"/>
            <person name="Cuomo C."/>
            <person name="de Hoog S."/>
            <person name="Gorbushina A."/>
            <person name="Stielow B."/>
            <person name="Teixiera M."/>
            <person name="Abouelleil A."/>
            <person name="Chapman S.B."/>
            <person name="Priest M."/>
            <person name="Young S.K."/>
            <person name="Wortman J."/>
            <person name="Nusbaum C."/>
            <person name="Birren B."/>
        </authorList>
    </citation>
    <scope>NUCLEOTIDE SEQUENCE [LARGE SCALE GENOMIC DNA]</scope>
    <source>
        <strain evidence="2 3">CBS 43764</strain>
    </source>
</reference>
<feature type="chain" id="PRO_5002238779" description="SGNH hydrolase-type esterase domain-containing protein" evidence="1">
    <location>
        <begin position="18"/>
        <end position="147"/>
    </location>
</feature>
<keyword evidence="3" id="KW-1185">Reference proteome</keyword>
<keyword evidence="1" id="KW-0732">Signal</keyword>
<dbReference type="VEuPathDB" id="FungiDB:PV09_03294"/>